<dbReference type="Pfam" id="PF12706">
    <property type="entry name" value="Lactamase_B_2"/>
    <property type="match status" value="1"/>
</dbReference>
<protein>
    <recommendedName>
        <fullName evidence="6">Metallo-beta-lactamase domain-containing protein</fullName>
    </recommendedName>
</protein>
<dbReference type="InterPro" id="IPR036866">
    <property type="entry name" value="RibonucZ/Hydroxyglut_hydro"/>
</dbReference>
<dbReference type="InterPro" id="IPR001279">
    <property type="entry name" value="Metallo-B-lactamas"/>
</dbReference>
<evidence type="ECO:0000256" key="4">
    <source>
        <dbReference type="ARBA" id="ARBA00023204"/>
    </source>
</evidence>
<dbReference type="CDD" id="cd16273">
    <property type="entry name" value="SNM1A-1C-like_MBL-fold"/>
    <property type="match status" value="1"/>
</dbReference>
<evidence type="ECO:0000256" key="5">
    <source>
        <dbReference type="ARBA" id="ARBA00023242"/>
    </source>
</evidence>
<keyword evidence="4" id="KW-0234">DNA repair</keyword>
<feature type="non-terminal residue" evidence="7">
    <location>
        <position position="1"/>
    </location>
</feature>
<feature type="non-terminal residue" evidence="7">
    <location>
        <position position="324"/>
    </location>
</feature>
<dbReference type="FunFam" id="3.40.50.12650:FF:000001">
    <property type="entry name" value="DNA cross-link repair 1A"/>
    <property type="match status" value="1"/>
</dbReference>
<evidence type="ECO:0000256" key="1">
    <source>
        <dbReference type="ARBA" id="ARBA00004123"/>
    </source>
</evidence>
<dbReference type="EMBL" id="JAHRHJ020000001">
    <property type="protein sequence ID" value="KAH9328470.1"/>
    <property type="molecule type" value="Genomic_DNA"/>
</dbReference>
<dbReference type="GO" id="GO:0006303">
    <property type="term" value="P:double-strand break repair via nonhomologous end joining"/>
    <property type="evidence" value="ECO:0007669"/>
    <property type="project" value="TreeGrafter"/>
</dbReference>
<dbReference type="GO" id="GO:0003684">
    <property type="term" value="F:damaged DNA binding"/>
    <property type="evidence" value="ECO:0007669"/>
    <property type="project" value="TreeGrafter"/>
</dbReference>
<dbReference type="SMART" id="SM00849">
    <property type="entry name" value="Lactamase_B"/>
    <property type="match status" value="1"/>
</dbReference>
<sequence length="324" mass="36957">NFERGGIRQQQQVVKTCPFYKKIPGTSFTVDAFRYGSVDGCSAYFLTHFHADHYGGLSKRWSHGPIYCTPSTSRLLTLCLSVDPKHIHPLEIDNLHVIDGIKVLMLEANHCPGAALIYFELRDGRRLLHTGDFRACKEMHSYPIFRNAHINTMYLDTTYCNPKYRFPSQKDVINYVIKVTKNALSKNPKILVVVGAYSIGKERVFLGIAKALGVQVYADSRRRRILTCLNWPELSERLCSDARQTFLHVLPMSSLHPEKLKQYAQAFESHFTSVLAFRPTGWTYSNKIGNMLDSLKPITKGNVTIYGVPYSEHSSFLELQEFVQ</sequence>
<dbReference type="PANTHER" id="PTHR23240:SF36">
    <property type="entry name" value="DNA CROSS-LINK REPAIR PROTEIN SNM1"/>
    <property type="match status" value="1"/>
</dbReference>
<dbReference type="SUPFAM" id="SSF56281">
    <property type="entry name" value="Metallo-hydrolase/oxidoreductase"/>
    <property type="match status" value="1"/>
</dbReference>
<dbReference type="GO" id="GO:0005634">
    <property type="term" value="C:nucleus"/>
    <property type="evidence" value="ECO:0007669"/>
    <property type="project" value="UniProtKB-SubCell"/>
</dbReference>
<comment type="caution">
    <text evidence="7">The sequence shown here is derived from an EMBL/GenBank/DDBJ whole genome shotgun (WGS) entry which is preliminary data.</text>
</comment>
<reference evidence="7 8" key="1">
    <citation type="journal article" date="2021" name="Nat. Plants">
        <title>The Taxus genome provides insights into paclitaxel biosynthesis.</title>
        <authorList>
            <person name="Xiong X."/>
            <person name="Gou J."/>
            <person name="Liao Q."/>
            <person name="Li Y."/>
            <person name="Zhou Q."/>
            <person name="Bi G."/>
            <person name="Li C."/>
            <person name="Du R."/>
            <person name="Wang X."/>
            <person name="Sun T."/>
            <person name="Guo L."/>
            <person name="Liang H."/>
            <person name="Lu P."/>
            <person name="Wu Y."/>
            <person name="Zhang Z."/>
            <person name="Ro D.K."/>
            <person name="Shang Y."/>
            <person name="Huang S."/>
            <person name="Yan J."/>
        </authorList>
    </citation>
    <scope>NUCLEOTIDE SEQUENCE [LARGE SCALE GENOMIC DNA]</scope>
    <source>
        <strain evidence="7">Ta-2019</strain>
    </source>
</reference>
<keyword evidence="5" id="KW-0539">Nucleus</keyword>
<dbReference type="InterPro" id="IPR011084">
    <property type="entry name" value="DRMBL"/>
</dbReference>
<proteinExistence type="inferred from homology"/>
<organism evidence="7 8">
    <name type="scientific">Taxus chinensis</name>
    <name type="common">Chinese yew</name>
    <name type="synonym">Taxus wallichiana var. chinensis</name>
    <dbReference type="NCBI Taxonomy" id="29808"/>
    <lineage>
        <taxon>Eukaryota</taxon>
        <taxon>Viridiplantae</taxon>
        <taxon>Streptophyta</taxon>
        <taxon>Embryophyta</taxon>
        <taxon>Tracheophyta</taxon>
        <taxon>Spermatophyta</taxon>
        <taxon>Pinopsida</taxon>
        <taxon>Pinidae</taxon>
        <taxon>Conifers II</taxon>
        <taxon>Cupressales</taxon>
        <taxon>Taxaceae</taxon>
        <taxon>Taxus</taxon>
    </lineage>
</organism>
<dbReference type="Gene3D" id="3.60.15.10">
    <property type="entry name" value="Ribonuclease Z/Hydroxyacylglutathione hydrolase-like"/>
    <property type="match status" value="1"/>
</dbReference>
<dbReference type="GO" id="GO:0035312">
    <property type="term" value="F:5'-3' DNA exonuclease activity"/>
    <property type="evidence" value="ECO:0007669"/>
    <property type="project" value="TreeGrafter"/>
</dbReference>
<dbReference type="AlphaFoldDB" id="A0AA38GXW8"/>
<dbReference type="GO" id="GO:0036297">
    <property type="term" value="P:interstrand cross-link repair"/>
    <property type="evidence" value="ECO:0007669"/>
    <property type="project" value="TreeGrafter"/>
</dbReference>
<accession>A0AA38GXW8</accession>
<dbReference type="OMA" id="GCEGYFL"/>
<keyword evidence="8" id="KW-1185">Reference proteome</keyword>
<comment type="subcellular location">
    <subcellularLocation>
        <location evidence="1">Nucleus</location>
    </subcellularLocation>
</comment>
<evidence type="ECO:0000313" key="8">
    <source>
        <dbReference type="Proteomes" id="UP000824469"/>
    </source>
</evidence>
<evidence type="ECO:0000259" key="6">
    <source>
        <dbReference type="SMART" id="SM00849"/>
    </source>
</evidence>
<dbReference type="Pfam" id="PF07522">
    <property type="entry name" value="DRMBL"/>
    <property type="match status" value="1"/>
</dbReference>
<dbReference type="Gene3D" id="3.40.50.12650">
    <property type="match status" value="1"/>
</dbReference>
<keyword evidence="3" id="KW-0227">DNA damage</keyword>
<feature type="domain" description="Metallo-beta-lactamase" evidence="6">
    <location>
        <begin position="29"/>
        <end position="164"/>
    </location>
</feature>
<name>A0AA38GXW8_TAXCH</name>
<dbReference type="FunFam" id="3.60.15.10:FF:000010">
    <property type="entry name" value="DNA cross-link repair 1A"/>
    <property type="match status" value="1"/>
</dbReference>
<evidence type="ECO:0000256" key="3">
    <source>
        <dbReference type="ARBA" id="ARBA00022763"/>
    </source>
</evidence>
<dbReference type="Proteomes" id="UP000824469">
    <property type="component" value="Unassembled WGS sequence"/>
</dbReference>
<comment type="similarity">
    <text evidence="2">Belongs to the DNA repair metallo-beta-lactamase (DRMBL) family.</text>
</comment>
<gene>
    <name evidence="7" type="ORF">KI387_000578</name>
</gene>
<evidence type="ECO:0000313" key="7">
    <source>
        <dbReference type="EMBL" id="KAH9328470.1"/>
    </source>
</evidence>
<evidence type="ECO:0000256" key="2">
    <source>
        <dbReference type="ARBA" id="ARBA00010304"/>
    </source>
</evidence>
<dbReference type="PANTHER" id="PTHR23240">
    <property type="entry name" value="DNA CROSS-LINK REPAIR PROTEIN PSO2/SNM1-RELATED"/>
    <property type="match status" value="1"/>
</dbReference>